<accession>A0A0L0DEN2</accession>
<dbReference type="GO" id="GO:0044773">
    <property type="term" value="P:mitotic DNA damage checkpoint signaling"/>
    <property type="evidence" value="ECO:0007669"/>
    <property type="project" value="TreeGrafter"/>
</dbReference>
<reference evidence="4 5" key="1">
    <citation type="submission" date="2010-05" db="EMBL/GenBank/DDBJ databases">
        <title>The Genome Sequence of Thecamonas trahens ATCC 50062.</title>
        <authorList>
            <consortium name="The Broad Institute Genome Sequencing Platform"/>
            <person name="Russ C."/>
            <person name="Cuomo C."/>
            <person name="Shea T."/>
            <person name="Young S.K."/>
            <person name="Zeng Q."/>
            <person name="Koehrsen M."/>
            <person name="Haas B."/>
            <person name="Borodovsky M."/>
            <person name="Guigo R."/>
            <person name="Alvarado L."/>
            <person name="Berlin A."/>
            <person name="Bochicchio J."/>
            <person name="Borenstein D."/>
            <person name="Chapman S."/>
            <person name="Chen Z."/>
            <person name="Freedman E."/>
            <person name="Gellesch M."/>
            <person name="Goldberg J."/>
            <person name="Griggs A."/>
            <person name="Gujja S."/>
            <person name="Heilman E."/>
            <person name="Heiman D."/>
            <person name="Hepburn T."/>
            <person name="Howarth C."/>
            <person name="Jen D."/>
            <person name="Larson L."/>
            <person name="Mehta T."/>
            <person name="Park D."/>
            <person name="Pearson M."/>
            <person name="Roberts A."/>
            <person name="Saif S."/>
            <person name="Shenoy N."/>
            <person name="Sisk P."/>
            <person name="Stolte C."/>
            <person name="Sykes S."/>
            <person name="Thomson T."/>
            <person name="Walk T."/>
            <person name="White J."/>
            <person name="Yandava C."/>
            <person name="Burger G."/>
            <person name="Gray M.W."/>
            <person name="Holland P.W.H."/>
            <person name="King N."/>
            <person name="Lang F.B.F."/>
            <person name="Roger A.J."/>
            <person name="Ruiz-Trillo I."/>
            <person name="Lander E."/>
            <person name="Nusbaum C."/>
        </authorList>
    </citation>
    <scope>NUCLEOTIDE SEQUENCE [LARGE SCALE GENOMIC DNA]</scope>
    <source>
        <strain evidence="4 5">ATCC 50062</strain>
    </source>
</reference>
<evidence type="ECO:0000259" key="3">
    <source>
        <dbReference type="PROSITE" id="PS50011"/>
    </source>
</evidence>
<feature type="region of interest" description="Disordered" evidence="2">
    <location>
        <begin position="287"/>
        <end position="317"/>
    </location>
</feature>
<keyword evidence="4" id="KW-0808">Transferase</keyword>
<dbReference type="eggNOG" id="KOG0594">
    <property type="taxonomic scope" value="Eukaryota"/>
</dbReference>
<evidence type="ECO:0000256" key="1">
    <source>
        <dbReference type="SAM" id="Coils"/>
    </source>
</evidence>
<keyword evidence="4" id="KW-0418">Kinase</keyword>
<dbReference type="AlphaFoldDB" id="A0A0L0DEN2"/>
<dbReference type="GeneID" id="25560539"/>
<feature type="compositionally biased region" description="Acidic residues" evidence="2">
    <location>
        <begin position="354"/>
        <end position="367"/>
    </location>
</feature>
<dbReference type="PANTHER" id="PTHR44167">
    <property type="entry name" value="OVARIAN-SPECIFIC SERINE/THREONINE-PROTEIN KINASE LOK-RELATED"/>
    <property type="match status" value="1"/>
</dbReference>
<dbReference type="STRING" id="461836.A0A0L0DEN2"/>
<dbReference type="GO" id="GO:0005524">
    <property type="term" value="F:ATP binding"/>
    <property type="evidence" value="ECO:0007669"/>
    <property type="project" value="InterPro"/>
</dbReference>
<dbReference type="GO" id="GO:0005634">
    <property type="term" value="C:nucleus"/>
    <property type="evidence" value="ECO:0007669"/>
    <property type="project" value="TreeGrafter"/>
</dbReference>
<dbReference type="InterPro" id="IPR000719">
    <property type="entry name" value="Prot_kinase_dom"/>
</dbReference>
<name>A0A0L0DEN2_THETB</name>
<dbReference type="Gene3D" id="3.30.200.20">
    <property type="entry name" value="Phosphorylase Kinase, domain 1"/>
    <property type="match status" value="1"/>
</dbReference>
<dbReference type="Proteomes" id="UP000054408">
    <property type="component" value="Unassembled WGS sequence"/>
</dbReference>
<organism evidence="4 5">
    <name type="scientific">Thecamonas trahens ATCC 50062</name>
    <dbReference type="NCBI Taxonomy" id="461836"/>
    <lineage>
        <taxon>Eukaryota</taxon>
        <taxon>Apusozoa</taxon>
        <taxon>Apusomonadida</taxon>
        <taxon>Apusomonadidae</taxon>
        <taxon>Thecamonas</taxon>
    </lineage>
</organism>
<feature type="region of interest" description="Disordered" evidence="2">
    <location>
        <begin position="347"/>
        <end position="367"/>
    </location>
</feature>
<dbReference type="OrthoDB" id="1668230at2759"/>
<keyword evidence="5" id="KW-1185">Reference proteome</keyword>
<dbReference type="RefSeq" id="XP_013762478.1">
    <property type="nucleotide sequence ID" value="XM_013907024.1"/>
</dbReference>
<sequence>MKAQAARIAQLEADNMALKSALYKLHAHAEQQQALSGENADVDALSQSIVGEFQARVQSEAEHDMLATKYATAVAQIKDLGRLQMELEVEFSAALEAVASASGEARVEALADAQSRLAAARTEAASRRVAMRLARQEAVLLEADGQSGSKQMAAVEAGALLEAREAQLSEYQEEAGQAQAHIAILQSNVKALKRQLEASERRSVATNAMIEMLQTQLAERDVELAAAHSATKSSDTAAPDVVTKLRARVSELEAMLVSKNVAIRQLTAAAAPAAAAALSMVAGPEPGEMECGDACEGVHDENTETRPSSPQADAAVDPSTAVLISHALEPALLSPDPHAELRRRLRERRAFSDSDSDSDSDSEYSDGDETFVSPAFRYLMQDCVSLLESRYEFGERLAANEDNAVFRARHRATGAEVAVKILDEVEPGAQVKEVVCLQQVQGHRNVQRLIEHVPLPQQRCMAIVTEYIADGPVDVRDPSAVQGYLHDLLSAVAHCHSRSIMNRDIKPANVMYDPQARRVVLIDFDCATRFSASRLPRSRVGTDGFFAPEIDKSHKTHGRRRYGPAVDIWCVGMTFGNILFRGLIEGRSTLYYKDLTRILTEIDSWGPEHQLLMAMLELSPAKRITAPAALAHPYFAGFDAKHP</sequence>
<proteinExistence type="predicted"/>
<dbReference type="GO" id="GO:0004674">
    <property type="term" value="F:protein serine/threonine kinase activity"/>
    <property type="evidence" value="ECO:0007669"/>
    <property type="project" value="TreeGrafter"/>
</dbReference>
<gene>
    <name evidence="4" type="ORF">AMSG_00749</name>
</gene>
<protein>
    <submittedName>
        <fullName evidence="4">CMGC/CDK protein kinase</fullName>
    </submittedName>
</protein>
<feature type="coiled-coil region" evidence="1">
    <location>
        <begin position="161"/>
        <end position="202"/>
    </location>
</feature>
<keyword evidence="1" id="KW-0175">Coiled coil</keyword>
<dbReference type="Gene3D" id="1.10.510.10">
    <property type="entry name" value="Transferase(Phosphotransferase) domain 1"/>
    <property type="match status" value="1"/>
</dbReference>
<dbReference type="SUPFAM" id="SSF56112">
    <property type="entry name" value="Protein kinase-like (PK-like)"/>
    <property type="match status" value="1"/>
</dbReference>
<dbReference type="PROSITE" id="PS50011">
    <property type="entry name" value="PROTEIN_KINASE_DOM"/>
    <property type="match status" value="1"/>
</dbReference>
<evidence type="ECO:0000313" key="5">
    <source>
        <dbReference type="Proteomes" id="UP000054408"/>
    </source>
</evidence>
<dbReference type="InterPro" id="IPR011009">
    <property type="entry name" value="Kinase-like_dom_sf"/>
</dbReference>
<dbReference type="SMART" id="SM00220">
    <property type="entry name" value="S_TKc"/>
    <property type="match status" value="1"/>
</dbReference>
<evidence type="ECO:0000313" key="4">
    <source>
        <dbReference type="EMBL" id="KNC50591.1"/>
    </source>
</evidence>
<feature type="domain" description="Protein kinase" evidence="3">
    <location>
        <begin position="391"/>
        <end position="635"/>
    </location>
</feature>
<dbReference type="EMBL" id="GL349435">
    <property type="protein sequence ID" value="KNC50591.1"/>
    <property type="molecule type" value="Genomic_DNA"/>
</dbReference>
<dbReference type="Pfam" id="PF00069">
    <property type="entry name" value="Pkinase"/>
    <property type="match status" value="1"/>
</dbReference>
<evidence type="ECO:0000256" key="2">
    <source>
        <dbReference type="SAM" id="MobiDB-lite"/>
    </source>
</evidence>
<dbReference type="PANTHER" id="PTHR44167:SF24">
    <property type="entry name" value="SERINE_THREONINE-PROTEIN KINASE CHK2"/>
    <property type="match status" value="1"/>
</dbReference>